<dbReference type="PROSITE" id="PS51029">
    <property type="entry name" value="MADF"/>
    <property type="match status" value="1"/>
</dbReference>
<evidence type="ECO:0000256" key="10">
    <source>
        <dbReference type="ARBA" id="ARBA00023069"/>
    </source>
</evidence>
<evidence type="ECO:0000256" key="1">
    <source>
        <dbReference type="ARBA" id="ARBA00003709"/>
    </source>
</evidence>
<name>A0A1B0D1K2_PHLPP</name>
<dbReference type="InterPro" id="IPR006578">
    <property type="entry name" value="MADF-dom"/>
</dbReference>
<keyword evidence="17" id="KW-1185">Reference proteome</keyword>
<feature type="compositionally biased region" description="Polar residues" evidence="14">
    <location>
        <begin position="288"/>
        <end position="298"/>
    </location>
</feature>
<accession>A0A1B0D1K2</accession>
<keyword evidence="9 15" id="KW-1133">Transmembrane helix</keyword>
<dbReference type="Pfam" id="PF10545">
    <property type="entry name" value="MADF_DNA_bdg"/>
    <property type="match status" value="1"/>
</dbReference>
<evidence type="ECO:0000256" key="6">
    <source>
        <dbReference type="ARBA" id="ARBA00022554"/>
    </source>
</evidence>
<evidence type="ECO:0000256" key="14">
    <source>
        <dbReference type="SAM" id="MobiDB-lite"/>
    </source>
</evidence>
<evidence type="ECO:0000256" key="5">
    <source>
        <dbReference type="ARBA" id="ARBA00014515"/>
    </source>
</evidence>
<evidence type="ECO:0000256" key="4">
    <source>
        <dbReference type="ARBA" id="ARBA00010572"/>
    </source>
</evidence>
<protein>
    <recommendedName>
        <fullName evidence="5">Transmembrane protein 138</fullName>
    </recommendedName>
</protein>
<keyword evidence="12" id="KW-0325">Glycoprotein</keyword>
<dbReference type="AlphaFoldDB" id="A0A1B0D1K2"/>
<dbReference type="PANTHER" id="PTHR13306:SF6">
    <property type="entry name" value="TRANSMEMBRANE PROTEIN 138"/>
    <property type="match status" value="1"/>
</dbReference>
<dbReference type="GO" id="GO:0030030">
    <property type="term" value="P:cell projection organization"/>
    <property type="evidence" value="ECO:0007669"/>
    <property type="project" value="UniProtKB-KW"/>
</dbReference>
<dbReference type="Proteomes" id="UP000092462">
    <property type="component" value="Unassembled WGS sequence"/>
</dbReference>
<feature type="transmembrane region" description="Helical" evidence="15">
    <location>
        <begin position="40"/>
        <end position="63"/>
    </location>
</feature>
<dbReference type="EnsemblMetazoa" id="PPAI001225-RA">
    <property type="protein sequence ID" value="PPAI001225-PA"/>
    <property type="gene ID" value="PPAI001225"/>
</dbReference>
<dbReference type="VEuPathDB" id="VectorBase:PPAI001225"/>
<proteinExistence type="inferred from homology"/>
<sequence>MFKLSLRKYSAFLFVQIALLLFDLSVNTFSFLARGNKSHLISIYVAQDVCLLISFCALFYSLYSTYVYQAGLSELLYTKFRSVFCILVVYFLLCLLTQIAFYSLPWPKTITALYIIQRLLYANPCLWDKNDPNYDNNSTRINVFISIGKEINRSGSDVSKVWQALREKYIREKIKLNENTGRQWNSTRRWEFFDCLAFVHLGMDEQHQAIVGSLSVQVNDKSYFEEVFNATEKALVRPMILGNDDKSSVPRSQIKGGIKHSSGSSASVASVYIPTQEPRLRFKRETNDSLPETSFSSSRAEDKNEAMDPLDNTEPGSKRRKKVSPFYYYSCKRASLRVSDPRFYENLDWISEQMAIK</sequence>
<comment type="function">
    <text evidence="1">Required for ciliogenesis.</text>
</comment>
<evidence type="ECO:0000256" key="12">
    <source>
        <dbReference type="ARBA" id="ARBA00023180"/>
    </source>
</evidence>
<feature type="transmembrane region" description="Helical" evidence="15">
    <location>
        <begin position="83"/>
        <end position="104"/>
    </location>
</feature>
<keyword evidence="10" id="KW-0969">Cilium</keyword>
<keyword evidence="8" id="KW-0970">Cilium biogenesis/degradation</keyword>
<evidence type="ECO:0000256" key="3">
    <source>
        <dbReference type="ARBA" id="ARBA00004138"/>
    </source>
</evidence>
<evidence type="ECO:0000313" key="16">
    <source>
        <dbReference type="EnsemblMetazoa" id="PPAI001225-PA"/>
    </source>
</evidence>
<evidence type="ECO:0000256" key="8">
    <source>
        <dbReference type="ARBA" id="ARBA00022794"/>
    </source>
</evidence>
<dbReference type="SMART" id="SM00595">
    <property type="entry name" value="MADF"/>
    <property type="match status" value="1"/>
</dbReference>
<evidence type="ECO:0000256" key="15">
    <source>
        <dbReference type="SAM" id="Phobius"/>
    </source>
</evidence>
<organism evidence="16 17">
    <name type="scientific">Phlebotomus papatasi</name>
    <name type="common">Sandfly</name>
    <dbReference type="NCBI Taxonomy" id="29031"/>
    <lineage>
        <taxon>Eukaryota</taxon>
        <taxon>Metazoa</taxon>
        <taxon>Ecdysozoa</taxon>
        <taxon>Arthropoda</taxon>
        <taxon>Hexapoda</taxon>
        <taxon>Insecta</taxon>
        <taxon>Pterygota</taxon>
        <taxon>Neoptera</taxon>
        <taxon>Endopterygota</taxon>
        <taxon>Diptera</taxon>
        <taxon>Nematocera</taxon>
        <taxon>Psychodoidea</taxon>
        <taxon>Psychodidae</taxon>
        <taxon>Phlebotomus</taxon>
        <taxon>Phlebotomus</taxon>
    </lineage>
</organism>
<dbReference type="GO" id="GO:0005774">
    <property type="term" value="C:vacuolar membrane"/>
    <property type="evidence" value="ECO:0007669"/>
    <property type="project" value="UniProtKB-SubCell"/>
</dbReference>
<evidence type="ECO:0000256" key="13">
    <source>
        <dbReference type="ARBA" id="ARBA00023273"/>
    </source>
</evidence>
<keyword evidence="13" id="KW-0966">Cell projection</keyword>
<dbReference type="VEuPathDB" id="VectorBase:PPAPM1_005292"/>
<dbReference type="EMBL" id="AJVK01010276">
    <property type="status" value="NOT_ANNOTATED_CDS"/>
    <property type="molecule type" value="Genomic_DNA"/>
</dbReference>
<evidence type="ECO:0000256" key="11">
    <source>
        <dbReference type="ARBA" id="ARBA00023136"/>
    </source>
</evidence>
<comment type="subcellular location">
    <subcellularLocation>
        <location evidence="3">Cell projection</location>
        <location evidence="3">Cilium</location>
    </subcellularLocation>
    <subcellularLocation>
        <location evidence="2">Vacuole membrane</location>
        <topology evidence="2">Multi-pass membrane protein</topology>
    </subcellularLocation>
</comment>
<reference evidence="16" key="1">
    <citation type="submission" date="2022-08" db="UniProtKB">
        <authorList>
            <consortium name="EnsemblMetazoa"/>
        </authorList>
    </citation>
    <scope>IDENTIFICATION</scope>
    <source>
        <strain evidence="16">Israel</strain>
    </source>
</reference>
<keyword evidence="11 15" id="KW-0472">Membrane</keyword>
<evidence type="ECO:0000256" key="2">
    <source>
        <dbReference type="ARBA" id="ARBA00004128"/>
    </source>
</evidence>
<keyword evidence="7 15" id="KW-0812">Transmembrane</keyword>
<evidence type="ECO:0000313" key="17">
    <source>
        <dbReference type="Proteomes" id="UP000092462"/>
    </source>
</evidence>
<evidence type="ECO:0000256" key="7">
    <source>
        <dbReference type="ARBA" id="ARBA00022692"/>
    </source>
</evidence>
<keyword evidence="6" id="KW-0926">Vacuole</keyword>
<dbReference type="InterPro" id="IPR024133">
    <property type="entry name" value="TM_138"/>
</dbReference>
<dbReference type="GO" id="GO:0005929">
    <property type="term" value="C:cilium"/>
    <property type="evidence" value="ECO:0007669"/>
    <property type="project" value="UniProtKB-SubCell"/>
</dbReference>
<dbReference type="PANTHER" id="PTHR13306">
    <property type="entry name" value="TRANSMEMBRANE PROTEIN 138"/>
    <property type="match status" value="1"/>
</dbReference>
<feature type="region of interest" description="Disordered" evidence="14">
    <location>
        <begin position="282"/>
        <end position="319"/>
    </location>
</feature>
<comment type="similarity">
    <text evidence="4">Belongs to the TMEM138 family.</text>
</comment>
<evidence type="ECO:0000256" key="9">
    <source>
        <dbReference type="ARBA" id="ARBA00022989"/>
    </source>
</evidence>
<dbReference type="Pfam" id="PF14935">
    <property type="entry name" value="TMEM138"/>
    <property type="match status" value="2"/>
</dbReference>